<protein>
    <submittedName>
        <fullName evidence="1">Putative 25K replicase component</fullName>
    </submittedName>
</protein>
<sequence>MLDWLDMTIGYASLLKALSSVGLPSVNTIKYSSIGIVVVATGALCSMEYLRYRLGRSDSSHLDEDRLDRIEDVLEVDDPDVDIWEGSLPQDSRERASAVLKTKSKLSRRVRPTRTQGFIRVLRAEVKAEMGTPAYTAANVAVIRHMVDRYCRERNIRKSSYAHIMADVVAAVFVPYKAEYRQAAASGSLTNRLRRWFVEVK</sequence>
<accession>A0A6M8PNN8</accession>
<proteinExistence type="predicted"/>
<evidence type="ECO:0000313" key="2">
    <source>
        <dbReference type="EMBL" id="QKG33150.1"/>
    </source>
</evidence>
<reference evidence="1" key="1">
    <citation type="submission" date="2019-09" db="EMBL/GenBank/DDBJ databases">
        <title>Pea Virome.</title>
        <authorList>
            <person name="Gaafar Y.Z.A."/>
            <person name="Ziebell H."/>
        </authorList>
    </citation>
    <scope>NUCLEOTIDE SEQUENCE</scope>
    <source>
        <strain evidence="1">Salzlandkreis-1_17</strain>
        <strain evidence="2">Salzlandkreis-2_16</strain>
    </source>
</reference>
<dbReference type="EMBL" id="MN497827">
    <property type="protein sequence ID" value="QKG33148.1"/>
    <property type="molecule type" value="Genomic_RNA"/>
</dbReference>
<organism evidence="1">
    <name type="scientific">Turnip yellows virus associated RNA2</name>
    <dbReference type="NCBI Taxonomy" id="2741442"/>
    <lineage>
        <taxon>Viruses</taxon>
        <taxon>Riboviria</taxon>
        <taxon>Orthornavirae</taxon>
        <taxon>Pisuviricota</taxon>
        <taxon>Pisoniviricetes</taxon>
        <taxon>Sobelivirales</taxon>
        <taxon>Solemoviridae</taxon>
        <taxon>Polerovirus</taxon>
    </lineage>
</organism>
<dbReference type="EMBL" id="MN497828">
    <property type="protein sequence ID" value="QKG33150.1"/>
    <property type="molecule type" value="Genomic_RNA"/>
</dbReference>
<evidence type="ECO:0000313" key="1">
    <source>
        <dbReference type="EMBL" id="QKG33148.1"/>
    </source>
</evidence>
<name>A0A6M8PNN8_9VIRU</name>